<dbReference type="EMBL" id="JAJNAY010000001">
    <property type="protein sequence ID" value="MCD1117463.1"/>
    <property type="molecule type" value="Genomic_DNA"/>
</dbReference>
<reference evidence="1" key="1">
    <citation type="submission" date="2021-11" db="EMBL/GenBank/DDBJ databases">
        <title>Description of novel Chryseobacterium species.</title>
        <authorList>
            <person name="Saticioglu I.B."/>
            <person name="Ay H."/>
            <person name="Altun S."/>
            <person name="Duman M."/>
        </authorList>
    </citation>
    <scope>NUCLEOTIDE SEQUENCE</scope>
    <source>
        <strain evidence="1">C-17</strain>
    </source>
</reference>
<accession>A0A9Q3YW09</accession>
<evidence type="ECO:0000313" key="2">
    <source>
        <dbReference type="Proteomes" id="UP001108025"/>
    </source>
</evidence>
<sequence length="188" mass="22244">MKIYFNYILILILLINCKSDKCSFDNSFAISQESVALPSLMITSNFCNELLLKGDFAYYLKGYKISKKLYLRDSVYSYQVSNNDTILFDYSSNRKNGHLKISNLRELNVKFFMDINFKSKNYRLFKIDDIDSFYTLKLSKVYITQYNYGIVGEFILAKENNEWIITNLKGYIPNEKKIFSIFKQRNLE</sequence>
<dbReference type="RefSeq" id="WP_230669383.1">
    <property type="nucleotide sequence ID" value="NZ_JAJNAY010000001.1"/>
</dbReference>
<proteinExistence type="predicted"/>
<evidence type="ECO:0000313" key="1">
    <source>
        <dbReference type="EMBL" id="MCD1117463.1"/>
    </source>
</evidence>
<comment type="caution">
    <text evidence="1">The sequence shown here is derived from an EMBL/GenBank/DDBJ whole genome shotgun (WGS) entry which is preliminary data.</text>
</comment>
<protein>
    <submittedName>
        <fullName evidence="1">Uncharacterized protein</fullName>
    </submittedName>
</protein>
<dbReference type="AlphaFoldDB" id="A0A9Q3YW09"/>
<name>A0A9Q3YW09_9FLAO</name>
<organism evidence="1 2">
    <name type="scientific">Chryseobacterium turcicum</name>
    <dbReference type="NCBI Taxonomy" id="2898076"/>
    <lineage>
        <taxon>Bacteria</taxon>
        <taxon>Pseudomonadati</taxon>
        <taxon>Bacteroidota</taxon>
        <taxon>Flavobacteriia</taxon>
        <taxon>Flavobacteriales</taxon>
        <taxon>Weeksellaceae</taxon>
        <taxon>Chryseobacterium group</taxon>
        <taxon>Chryseobacterium</taxon>
    </lineage>
</organism>
<keyword evidence="2" id="KW-1185">Reference proteome</keyword>
<gene>
    <name evidence="1" type="ORF">LO744_11390</name>
</gene>
<dbReference type="Proteomes" id="UP001108025">
    <property type="component" value="Unassembled WGS sequence"/>
</dbReference>